<dbReference type="InterPro" id="IPR032710">
    <property type="entry name" value="NTF2-like_dom_sf"/>
</dbReference>
<evidence type="ECO:0000313" key="2">
    <source>
        <dbReference type="EMBL" id="MDA0166484.1"/>
    </source>
</evidence>
<dbReference type="InterPro" id="IPR037401">
    <property type="entry name" value="SnoaL-like"/>
</dbReference>
<protein>
    <submittedName>
        <fullName evidence="2">Nuclear transport factor 2 family protein</fullName>
    </submittedName>
</protein>
<dbReference type="AlphaFoldDB" id="A0A9X3S548"/>
<accession>A0A9X3S548</accession>
<dbReference type="RefSeq" id="WP_270045742.1">
    <property type="nucleotide sequence ID" value="NZ_JAPDOD010000067.1"/>
</dbReference>
<dbReference type="Proteomes" id="UP001149140">
    <property type="component" value="Unassembled WGS sequence"/>
</dbReference>
<evidence type="ECO:0000313" key="3">
    <source>
        <dbReference type="Proteomes" id="UP001149140"/>
    </source>
</evidence>
<dbReference type="Gene3D" id="3.10.450.50">
    <property type="match status" value="1"/>
</dbReference>
<comment type="caution">
    <text evidence="2">The sequence shown here is derived from an EMBL/GenBank/DDBJ whole genome shotgun (WGS) entry which is preliminary data.</text>
</comment>
<organism evidence="2 3">
    <name type="scientific">Solirubrobacter ginsenosidimutans</name>
    <dbReference type="NCBI Taxonomy" id="490573"/>
    <lineage>
        <taxon>Bacteria</taxon>
        <taxon>Bacillati</taxon>
        <taxon>Actinomycetota</taxon>
        <taxon>Thermoleophilia</taxon>
        <taxon>Solirubrobacterales</taxon>
        <taxon>Solirubrobacteraceae</taxon>
        <taxon>Solirubrobacter</taxon>
    </lineage>
</organism>
<name>A0A9X3S548_9ACTN</name>
<keyword evidence="3" id="KW-1185">Reference proteome</keyword>
<feature type="domain" description="SnoaL-like" evidence="1">
    <location>
        <begin position="19"/>
        <end position="122"/>
    </location>
</feature>
<dbReference type="Pfam" id="PF12680">
    <property type="entry name" value="SnoaL_2"/>
    <property type="match status" value="1"/>
</dbReference>
<dbReference type="SUPFAM" id="SSF54427">
    <property type="entry name" value="NTF2-like"/>
    <property type="match status" value="1"/>
</dbReference>
<dbReference type="EMBL" id="JAPDOD010000067">
    <property type="protein sequence ID" value="MDA0166484.1"/>
    <property type="molecule type" value="Genomic_DNA"/>
</dbReference>
<reference evidence="2" key="1">
    <citation type="submission" date="2022-10" db="EMBL/GenBank/DDBJ databases">
        <title>The WGS of Solirubrobacter ginsenosidimutans DSM 21036.</title>
        <authorList>
            <person name="Jiang Z."/>
        </authorList>
    </citation>
    <scope>NUCLEOTIDE SEQUENCE</scope>
    <source>
        <strain evidence="2">DSM 21036</strain>
    </source>
</reference>
<evidence type="ECO:0000259" key="1">
    <source>
        <dbReference type="Pfam" id="PF12680"/>
    </source>
</evidence>
<gene>
    <name evidence="2" type="ORF">OM076_39845</name>
</gene>
<sequence>MTKTLAPTANERTWHASGAALYAGDIDTFLSHWHEDGRYEVAYPIAGFPAVVTGHDELRALFTGFATLAEWIKVENVRFHQTTDADVAFVEEHMTAGLRDGRGYENDLCLRVTFRDGRIAEIFEYYGERAHEALAP</sequence>
<proteinExistence type="predicted"/>